<dbReference type="AlphaFoldDB" id="A0A3D9ZWW2"/>
<sequence length="52" mass="5129">MTFKNKAVALAATAVVALGAALAASATTAMTSSDRHLAGNIMGNSQPVDTLP</sequence>
<organism evidence="2 3">
    <name type="scientific">Asanoa ferruginea</name>
    <dbReference type="NCBI Taxonomy" id="53367"/>
    <lineage>
        <taxon>Bacteria</taxon>
        <taxon>Bacillati</taxon>
        <taxon>Actinomycetota</taxon>
        <taxon>Actinomycetes</taxon>
        <taxon>Micromonosporales</taxon>
        <taxon>Micromonosporaceae</taxon>
        <taxon>Asanoa</taxon>
    </lineage>
</organism>
<feature type="chain" id="PRO_5017731255" description="Small secreted domain DUF320" evidence="1">
    <location>
        <begin position="24"/>
        <end position="52"/>
    </location>
</feature>
<dbReference type="EMBL" id="QUMQ01000001">
    <property type="protein sequence ID" value="REG01085.1"/>
    <property type="molecule type" value="Genomic_DNA"/>
</dbReference>
<comment type="caution">
    <text evidence="2">The sequence shown here is derived from an EMBL/GenBank/DDBJ whole genome shotgun (WGS) entry which is preliminary data.</text>
</comment>
<evidence type="ECO:0008006" key="4">
    <source>
        <dbReference type="Google" id="ProtNLM"/>
    </source>
</evidence>
<gene>
    <name evidence="2" type="ORF">DFJ67_7160</name>
</gene>
<reference evidence="2 3" key="1">
    <citation type="submission" date="2018-08" db="EMBL/GenBank/DDBJ databases">
        <title>Sequencing the genomes of 1000 actinobacteria strains.</title>
        <authorList>
            <person name="Klenk H.-P."/>
        </authorList>
    </citation>
    <scope>NUCLEOTIDE SEQUENCE [LARGE SCALE GENOMIC DNA]</scope>
    <source>
        <strain evidence="2 3">DSM 44099</strain>
    </source>
</reference>
<accession>A0A3D9ZWW2</accession>
<evidence type="ECO:0000313" key="3">
    <source>
        <dbReference type="Proteomes" id="UP000256913"/>
    </source>
</evidence>
<keyword evidence="3" id="KW-1185">Reference proteome</keyword>
<protein>
    <recommendedName>
        <fullName evidence="4">Small secreted domain DUF320</fullName>
    </recommendedName>
</protein>
<feature type="signal peptide" evidence="1">
    <location>
        <begin position="1"/>
        <end position="23"/>
    </location>
</feature>
<evidence type="ECO:0000313" key="2">
    <source>
        <dbReference type="EMBL" id="REG01085.1"/>
    </source>
</evidence>
<proteinExistence type="predicted"/>
<name>A0A3D9ZWW2_9ACTN</name>
<keyword evidence="1" id="KW-0732">Signal</keyword>
<dbReference type="RefSeq" id="WP_170216125.1">
    <property type="nucleotide sequence ID" value="NZ_BONB01000008.1"/>
</dbReference>
<dbReference type="Proteomes" id="UP000256913">
    <property type="component" value="Unassembled WGS sequence"/>
</dbReference>
<evidence type="ECO:0000256" key="1">
    <source>
        <dbReference type="SAM" id="SignalP"/>
    </source>
</evidence>